<accession>A0AAD2CTA5</accession>
<reference evidence="2" key="1">
    <citation type="submission" date="2023-08" db="EMBL/GenBank/DDBJ databases">
        <authorList>
            <person name="Audoor S."/>
            <person name="Bilcke G."/>
        </authorList>
    </citation>
    <scope>NUCLEOTIDE SEQUENCE</scope>
</reference>
<feature type="signal peptide" evidence="1">
    <location>
        <begin position="1"/>
        <end position="20"/>
    </location>
</feature>
<feature type="chain" id="PRO_5041899294" evidence="1">
    <location>
        <begin position="21"/>
        <end position="131"/>
    </location>
</feature>
<keyword evidence="1" id="KW-0732">Signal</keyword>
<dbReference type="Proteomes" id="UP001295423">
    <property type="component" value="Unassembled WGS sequence"/>
</dbReference>
<sequence>MNSFLASLLFAVCLLVSSHAFMAIRHPQHHFGVQFSTIEDQSPSCFSSVPKLNEIDLMAIENAAELCMHSDKAIRDTCDMEQYDALVYRLQAQRAMMLDQVEYIDDLLNRMQGNSAMMMDDFSAMMMMDEN</sequence>
<dbReference type="EMBL" id="CAKOGP040001446">
    <property type="protein sequence ID" value="CAJ1945498.1"/>
    <property type="molecule type" value="Genomic_DNA"/>
</dbReference>
<organism evidence="2 3">
    <name type="scientific">Cylindrotheca closterium</name>
    <dbReference type="NCBI Taxonomy" id="2856"/>
    <lineage>
        <taxon>Eukaryota</taxon>
        <taxon>Sar</taxon>
        <taxon>Stramenopiles</taxon>
        <taxon>Ochrophyta</taxon>
        <taxon>Bacillariophyta</taxon>
        <taxon>Bacillariophyceae</taxon>
        <taxon>Bacillariophycidae</taxon>
        <taxon>Bacillariales</taxon>
        <taxon>Bacillariaceae</taxon>
        <taxon>Cylindrotheca</taxon>
    </lineage>
</organism>
<gene>
    <name evidence="2" type="ORF">CYCCA115_LOCUS9642</name>
</gene>
<name>A0AAD2CTA5_9STRA</name>
<dbReference type="AlphaFoldDB" id="A0AAD2CTA5"/>
<evidence type="ECO:0000256" key="1">
    <source>
        <dbReference type="SAM" id="SignalP"/>
    </source>
</evidence>
<evidence type="ECO:0000313" key="3">
    <source>
        <dbReference type="Proteomes" id="UP001295423"/>
    </source>
</evidence>
<keyword evidence="3" id="KW-1185">Reference proteome</keyword>
<protein>
    <submittedName>
        <fullName evidence="2">Uncharacterized protein</fullName>
    </submittedName>
</protein>
<comment type="caution">
    <text evidence="2">The sequence shown here is derived from an EMBL/GenBank/DDBJ whole genome shotgun (WGS) entry which is preliminary data.</text>
</comment>
<proteinExistence type="predicted"/>
<evidence type="ECO:0000313" key="2">
    <source>
        <dbReference type="EMBL" id="CAJ1945498.1"/>
    </source>
</evidence>